<protein>
    <recommendedName>
        <fullName evidence="4">TrbC/VirB2 family protein</fullName>
    </recommendedName>
</protein>
<accession>A0ABW6KIX7</accession>
<evidence type="ECO:0000256" key="1">
    <source>
        <dbReference type="SAM" id="Phobius"/>
    </source>
</evidence>
<feature type="transmembrane region" description="Helical" evidence="1">
    <location>
        <begin position="116"/>
        <end position="137"/>
    </location>
</feature>
<name>A0ABW6KIX7_9BACI</name>
<reference evidence="2 3" key="1">
    <citation type="submission" date="2024-08" db="EMBL/GenBank/DDBJ databases">
        <title>Two novel Cytobacillus novel species.</title>
        <authorList>
            <person name="Liu G."/>
        </authorList>
    </citation>
    <scope>NUCLEOTIDE SEQUENCE [LARGE SCALE GENOMIC DNA]</scope>
    <source>
        <strain evidence="2 3">FJAT-54145</strain>
    </source>
</reference>
<dbReference type="EMBL" id="JBIACK010000025">
    <property type="protein sequence ID" value="MFE8704149.1"/>
    <property type="molecule type" value="Genomic_DNA"/>
</dbReference>
<proteinExistence type="predicted"/>
<feature type="transmembrane region" description="Helical" evidence="1">
    <location>
        <begin position="82"/>
        <end position="104"/>
    </location>
</feature>
<dbReference type="RefSeq" id="WP_389365270.1">
    <property type="nucleotide sequence ID" value="NZ_JBIACK010000025.1"/>
</dbReference>
<evidence type="ECO:0000313" key="3">
    <source>
        <dbReference type="Proteomes" id="UP001601059"/>
    </source>
</evidence>
<keyword evidence="1" id="KW-0812">Transmembrane</keyword>
<comment type="caution">
    <text evidence="2">The sequence shown here is derived from an EMBL/GenBank/DDBJ whole genome shotgun (WGS) entry which is preliminary data.</text>
</comment>
<gene>
    <name evidence="2" type="ORF">ACFYKX_26635</name>
</gene>
<dbReference type="Proteomes" id="UP001601059">
    <property type="component" value="Unassembled WGS sequence"/>
</dbReference>
<keyword evidence="1" id="KW-0472">Membrane</keyword>
<keyword evidence="1" id="KW-1133">Transmembrane helix</keyword>
<organism evidence="2 3">
    <name type="scientific">Cytobacillus spartinae</name>
    <dbReference type="NCBI Taxonomy" id="3299023"/>
    <lineage>
        <taxon>Bacteria</taxon>
        <taxon>Bacillati</taxon>
        <taxon>Bacillota</taxon>
        <taxon>Bacilli</taxon>
        <taxon>Bacillales</taxon>
        <taxon>Bacillaceae</taxon>
        <taxon>Cytobacillus</taxon>
    </lineage>
</organism>
<keyword evidence="3" id="KW-1185">Reference proteome</keyword>
<sequence length="143" mass="15822">MFKRKESMSIKEFMNRKEKESMFPLVHQDAVDKGMIAGFSLGMVPLIFPMTKAVPASAHEVVTVTAQSQMYDKMITAFDPLINLIQGLAYPIAMIVVLGGSILVMMQQREKGYSMIMGAGLGYVLVQMTPMVLDILVDAMKVV</sequence>
<evidence type="ECO:0008006" key="4">
    <source>
        <dbReference type="Google" id="ProtNLM"/>
    </source>
</evidence>
<evidence type="ECO:0000313" key="2">
    <source>
        <dbReference type="EMBL" id="MFE8704149.1"/>
    </source>
</evidence>